<evidence type="ECO:0000256" key="9">
    <source>
        <dbReference type="SAM" id="MobiDB-lite"/>
    </source>
</evidence>
<evidence type="ECO:0000259" key="11">
    <source>
        <dbReference type="SMART" id="SM00165"/>
    </source>
</evidence>
<keyword evidence="8" id="KW-0539">Nucleus</keyword>
<feature type="chain" id="PRO_5006206839" evidence="10">
    <location>
        <begin position="21"/>
        <end position="858"/>
    </location>
</feature>
<keyword evidence="6" id="KW-0963">Cytoplasm</keyword>
<evidence type="ECO:0000256" key="1">
    <source>
        <dbReference type="ARBA" id="ARBA00004123"/>
    </source>
</evidence>
<name>A0A0Q3QLW1_AMAAE</name>
<evidence type="ECO:0000256" key="7">
    <source>
        <dbReference type="ARBA" id="ARBA00022553"/>
    </source>
</evidence>
<feature type="compositionally biased region" description="Low complexity" evidence="9">
    <location>
        <begin position="437"/>
        <end position="453"/>
    </location>
</feature>
<evidence type="ECO:0000256" key="8">
    <source>
        <dbReference type="ARBA" id="ARBA00023242"/>
    </source>
</evidence>
<dbReference type="GO" id="GO:0005634">
    <property type="term" value="C:nucleus"/>
    <property type="evidence" value="ECO:0007669"/>
    <property type="project" value="UniProtKB-SubCell"/>
</dbReference>
<dbReference type="OrthoDB" id="5918007at2759"/>
<organism evidence="12 13">
    <name type="scientific">Amazona aestiva</name>
    <name type="common">Blue-fronted Amazon parrot</name>
    <dbReference type="NCBI Taxonomy" id="12930"/>
    <lineage>
        <taxon>Eukaryota</taxon>
        <taxon>Metazoa</taxon>
        <taxon>Chordata</taxon>
        <taxon>Craniata</taxon>
        <taxon>Vertebrata</taxon>
        <taxon>Euteleostomi</taxon>
        <taxon>Archelosauria</taxon>
        <taxon>Archosauria</taxon>
        <taxon>Dinosauria</taxon>
        <taxon>Saurischia</taxon>
        <taxon>Theropoda</taxon>
        <taxon>Coelurosauria</taxon>
        <taxon>Aves</taxon>
        <taxon>Neognathae</taxon>
        <taxon>Neoaves</taxon>
        <taxon>Telluraves</taxon>
        <taxon>Australaves</taxon>
        <taxon>Psittaciformes</taxon>
        <taxon>Psittacidae</taxon>
        <taxon>Amazona</taxon>
    </lineage>
</organism>
<feature type="compositionally biased region" description="Polar residues" evidence="9">
    <location>
        <begin position="555"/>
        <end position="576"/>
    </location>
</feature>
<dbReference type="CDD" id="cd14277">
    <property type="entry name" value="UBA_UBP2_like"/>
    <property type="match status" value="1"/>
</dbReference>
<feature type="region of interest" description="Disordered" evidence="9">
    <location>
        <begin position="85"/>
        <end position="115"/>
    </location>
</feature>
<accession>A0A0Q3QLW1</accession>
<proteinExistence type="predicted"/>
<feature type="region of interest" description="Disordered" evidence="9">
    <location>
        <begin position="658"/>
        <end position="682"/>
    </location>
</feature>
<dbReference type="GO" id="GO:0005694">
    <property type="term" value="C:chromosome"/>
    <property type="evidence" value="ECO:0007669"/>
    <property type="project" value="UniProtKB-SubCell"/>
</dbReference>
<dbReference type="InterPro" id="IPR022166">
    <property type="entry name" value="UBAP2/Lig"/>
</dbReference>
<evidence type="ECO:0000256" key="5">
    <source>
        <dbReference type="ARBA" id="ARBA00022481"/>
    </source>
</evidence>
<dbReference type="SMART" id="SM00165">
    <property type="entry name" value="UBA"/>
    <property type="match status" value="1"/>
</dbReference>
<evidence type="ECO:0000313" key="12">
    <source>
        <dbReference type="EMBL" id="KQK74009.1"/>
    </source>
</evidence>
<dbReference type="PANTHER" id="PTHR16308:SF19">
    <property type="entry name" value="UBIQUITIN-ASSOCIATED PROTEIN 2"/>
    <property type="match status" value="1"/>
</dbReference>
<dbReference type="Pfam" id="PF12478">
    <property type="entry name" value="UBAP2-Lig"/>
    <property type="match status" value="1"/>
</dbReference>
<evidence type="ECO:0000313" key="13">
    <source>
        <dbReference type="Proteomes" id="UP000051836"/>
    </source>
</evidence>
<reference evidence="12 13" key="1">
    <citation type="submission" date="2015-10" db="EMBL/GenBank/DDBJ databases">
        <authorList>
            <person name="Gilbert D.G."/>
        </authorList>
    </citation>
    <scope>NUCLEOTIDE SEQUENCE [LARGE SCALE GENOMIC DNA]</scope>
    <source>
        <strain evidence="12">FVVF132</strain>
    </source>
</reference>
<feature type="region of interest" description="Disordered" evidence="9">
    <location>
        <begin position="388"/>
        <end position="475"/>
    </location>
</feature>
<dbReference type="GO" id="GO:0061484">
    <property type="term" value="P:hematopoietic stem cell homeostasis"/>
    <property type="evidence" value="ECO:0007669"/>
    <property type="project" value="UniProtKB-ARBA"/>
</dbReference>
<feature type="domain" description="UBA" evidence="11">
    <location>
        <begin position="42"/>
        <end position="80"/>
    </location>
</feature>
<sequence>MNLHFLACFKICLLWHEMEASSATAEQIRLAQMIYDKNDADFEDKVKQLMEVTGKNQDECIVALHDCNGDVNKAINILLEGSSDTTSWETVGGKKKSLGKESSENKENREKRGDREGEDLIVQLSVLNSRWVLVETDNLATCLGGKEALTSPEFVPEKKNGNSTRGDREFLERSGSGALKGHDTGFSSVSHLLRNHQLRGSYHCAYELKLYKTGRSRTFNPADYTESSATDGFGTKSEIWQTGHNDADDGTGAWKNSIEEWTAEDWNEDLSETKVFTASSVPVENHVTPGQSIDLITLLQKPVASSTQDTEGNSFETPQQQTFGQALVFTNSQHSTQMASGTGSSSAVNSYSPQSLSAVLCSGFGELGSSKLANSTGSQILDQLKSPGLGQFTSQQNNSNSTATTTTATSSWDLKPPISQSSVLNQFDFKSQPEPSPVLSQLTQRQQQQTQAVPVPPPGLESSSSQIKLREPSPVNTSTAVSKILQLPTLSMDNQAVTAHQTHQKQIKPPKRRMTPASKIPASAVEMPGSADVTGLNVQFGALEFGSEPALPEFGSTSSSENNSQATNNSLYSKTLNDPLNTSLPISNTVQESTYTTSAITSSSLTCSSQSTTPVTTSSYDQTSVHSRIAYQSSMAPSESTPVAVTNGHSGVRTQATLDTTSSVPAPKTEPPPSLPSAGSLPSVVSTAASLLPSASQHVATLPSLPQSGDLASCSLSQLSSSLSNHQSSLSPASVLSSGASHVHTSVENTTSLQPSTTFSTVSTSATSTTSSVVSMASSMNTTNSLGLSVSSVSIPTATTRAAPLVSSGKAPPNLPQGVPPLLHNQYIVGPGGLLPAYPIYGYDDLQMLQSRLPMVSK</sequence>
<dbReference type="SUPFAM" id="SSF46934">
    <property type="entry name" value="UBA-like"/>
    <property type="match status" value="1"/>
</dbReference>
<evidence type="ECO:0000256" key="10">
    <source>
        <dbReference type="SAM" id="SignalP"/>
    </source>
</evidence>
<dbReference type="FunFam" id="1.10.8.10:FF:000004">
    <property type="entry name" value="ubiquitin-associated protein 2-like isoform X1"/>
    <property type="match status" value="1"/>
</dbReference>
<protein>
    <submittedName>
        <fullName evidence="12">Ubiquitin-associated protein 2 isoform X1</fullName>
    </submittedName>
</protein>
<feature type="region of interest" description="Disordered" evidence="9">
    <location>
        <begin position="599"/>
        <end position="623"/>
    </location>
</feature>
<keyword evidence="7" id="KW-0597">Phosphoprotein</keyword>
<dbReference type="PANTHER" id="PTHR16308">
    <property type="entry name" value="UBIQUITIN ASSOCIATED PROTEIN 2-LIKE/LINGERER"/>
    <property type="match status" value="1"/>
</dbReference>
<keyword evidence="5" id="KW-0488">Methylation</keyword>
<comment type="caution">
    <text evidence="12">The sequence shown here is derived from an EMBL/GenBank/DDBJ whole genome shotgun (WGS) entry which is preliminary data.</text>
</comment>
<keyword evidence="13" id="KW-1185">Reference proteome</keyword>
<dbReference type="Gene3D" id="1.10.8.10">
    <property type="entry name" value="DNA helicase RuvA subunit, C-terminal domain"/>
    <property type="match status" value="1"/>
</dbReference>
<dbReference type="InterPro" id="IPR051833">
    <property type="entry name" value="TC-DDR_regulator"/>
</dbReference>
<gene>
    <name evidence="12" type="ORF">AAES_160212</name>
</gene>
<dbReference type="Proteomes" id="UP000051836">
    <property type="component" value="Unassembled WGS sequence"/>
</dbReference>
<dbReference type="AlphaFoldDB" id="A0A0Q3QLW1"/>
<feature type="compositionally biased region" description="Low complexity" evidence="9">
    <location>
        <begin position="393"/>
        <end position="411"/>
    </location>
</feature>
<evidence type="ECO:0000256" key="3">
    <source>
        <dbReference type="ARBA" id="ARBA00004496"/>
    </source>
</evidence>
<dbReference type="InterPro" id="IPR015940">
    <property type="entry name" value="UBA"/>
</dbReference>
<keyword evidence="10" id="KW-0732">Signal</keyword>
<evidence type="ECO:0000256" key="6">
    <source>
        <dbReference type="ARBA" id="ARBA00022490"/>
    </source>
</evidence>
<feature type="compositionally biased region" description="Polar residues" evidence="9">
    <location>
        <begin position="418"/>
        <end position="429"/>
    </location>
</feature>
<evidence type="ECO:0000256" key="4">
    <source>
        <dbReference type="ARBA" id="ARBA00022454"/>
    </source>
</evidence>
<feature type="region of interest" description="Disordered" evidence="9">
    <location>
        <begin position="551"/>
        <end position="576"/>
    </location>
</feature>
<dbReference type="GO" id="GO:0005737">
    <property type="term" value="C:cytoplasm"/>
    <property type="evidence" value="ECO:0007669"/>
    <property type="project" value="UniProtKB-SubCell"/>
</dbReference>
<evidence type="ECO:0000256" key="2">
    <source>
        <dbReference type="ARBA" id="ARBA00004286"/>
    </source>
</evidence>
<feature type="compositionally biased region" description="Basic and acidic residues" evidence="9">
    <location>
        <begin position="98"/>
        <end position="115"/>
    </location>
</feature>
<dbReference type="STRING" id="12930.A0A0Q3QLW1"/>
<keyword evidence="4" id="KW-0158">Chromosome</keyword>
<feature type="compositionally biased region" description="Low complexity" evidence="9">
    <location>
        <begin position="599"/>
        <end position="619"/>
    </location>
</feature>
<feature type="signal peptide" evidence="10">
    <location>
        <begin position="1"/>
        <end position="20"/>
    </location>
</feature>
<dbReference type="EMBL" id="LMAW01003104">
    <property type="protein sequence ID" value="KQK74009.1"/>
    <property type="molecule type" value="Genomic_DNA"/>
</dbReference>
<comment type="subcellular location">
    <subcellularLocation>
        <location evidence="2">Chromosome</location>
    </subcellularLocation>
    <subcellularLocation>
        <location evidence="3">Cytoplasm</location>
    </subcellularLocation>
    <subcellularLocation>
        <location evidence="1">Nucleus</location>
    </subcellularLocation>
</comment>
<dbReference type="InterPro" id="IPR009060">
    <property type="entry name" value="UBA-like_sf"/>
</dbReference>